<name>A0A645GPK6_9ZZZZ</name>
<feature type="compositionally biased region" description="Basic and acidic residues" evidence="1">
    <location>
        <begin position="18"/>
        <end position="28"/>
    </location>
</feature>
<comment type="caution">
    <text evidence="2">The sequence shown here is derived from an EMBL/GenBank/DDBJ whole genome shotgun (WGS) entry which is preliminary data.</text>
</comment>
<accession>A0A645GPK6</accession>
<feature type="compositionally biased region" description="Basic residues" evidence="1">
    <location>
        <begin position="1"/>
        <end position="15"/>
    </location>
</feature>
<evidence type="ECO:0000256" key="1">
    <source>
        <dbReference type="SAM" id="MobiDB-lite"/>
    </source>
</evidence>
<gene>
    <name evidence="2" type="ORF">SDC9_176286</name>
</gene>
<sequence>MLINKHGHGHLRSAAHKLWSDVAREAQHEHKKAARDHAGHGQREDDFAERRKFGAAKVARGLLKVMVDIFKNALN</sequence>
<feature type="compositionally biased region" description="Basic and acidic residues" evidence="1">
    <location>
        <begin position="35"/>
        <end position="48"/>
    </location>
</feature>
<dbReference type="AlphaFoldDB" id="A0A645GPK6"/>
<feature type="region of interest" description="Disordered" evidence="1">
    <location>
        <begin position="1"/>
        <end position="48"/>
    </location>
</feature>
<protein>
    <submittedName>
        <fullName evidence="2">Uncharacterized protein</fullName>
    </submittedName>
</protein>
<dbReference type="EMBL" id="VSSQ01079277">
    <property type="protein sequence ID" value="MPN28841.1"/>
    <property type="molecule type" value="Genomic_DNA"/>
</dbReference>
<evidence type="ECO:0000313" key="2">
    <source>
        <dbReference type="EMBL" id="MPN28841.1"/>
    </source>
</evidence>
<reference evidence="2" key="1">
    <citation type="submission" date="2019-08" db="EMBL/GenBank/DDBJ databases">
        <authorList>
            <person name="Kucharzyk K."/>
            <person name="Murdoch R.W."/>
            <person name="Higgins S."/>
            <person name="Loffler F."/>
        </authorList>
    </citation>
    <scope>NUCLEOTIDE SEQUENCE</scope>
</reference>
<proteinExistence type="predicted"/>
<organism evidence="2">
    <name type="scientific">bioreactor metagenome</name>
    <dbReference type="NCBI Taxonomy" id="1076179"/>
    <lineage>
        <taxon>unclassified sequences</taxon>
        <taxon>metagenomes</taxon>
        <taxon>ecological metagenomes</taxon>
    </lineage>
</organism>